<organism evidence="3 4">
    <name type="scientific">Anaerofustis stercorihominis DSM 17244</name>
    <dbReference type="NCBI Taxonomy" id="445971"/>
    <lineage>
        <taxon>Bacteria</taxon>
        <taxon>Bacillati</taxon>
        <taxon>Bacillota</taxon>
        <taxon>Clostridia</taxon>
        <taxon>Eubacteriales</taxon>
        <taxon>Eubacteriaceae</taxon>
        <taxon>Anaerofustis</taxon>
    </lineage>
</organism>
<dbReference type="OrthoDB" id="149072at2"/>
<dbReference type="AlphaFoldDB" id="B1C9X2"/>
<dbReference type="Gene3D" id="1.10.287.1490">
    <property type="match status" value="1"/>
</dbReference>
<comment type="caution">
    <text evidence="3">The sequence shown here is derived from an EMBL/GenBank/DDBJ whole genome shotgun (WGS) entry which is preliminary data.</text>
</comment>
<evidence type="ECO:0000256" key="1">
    <source>
        <dbReference type="SAM" id="Coils"/>
    </source>
</evidence>
<protein>
    <recommendedName>
        <fullName evidence="2">CHAT domain-containing protein</fullName>
    </recommendedName>
</protein>
<keyword evidence="1" id="KW-0175">Coiled coil</keyword>
<dbReference type="HOGENOM" id="CLU_069360_0_0_9"/>
<gene>
    <name evidence="3" type="ORF">ANASTE_01898</name>
</gene>
<feature type="coiled-coil region" evidence="1">
    <location>
        <begin position="4"/>
        <end position="38"/>
    </location>
</feature>
<evidence type="ECO:0000259" key="2">
    <source>
        <dbReference type="Pfam" id="PF12770"/>
    </source>
</evidence>
<name>B1C9X2_9FIRM</name>
<dbReference type="Pfam" id="PF12770">
    <property type="entry name" value="CHAT"/>
    <property type="match status" value="1"/>
</dbReference>
<dbReference type="Proteomes" id="UP000005178">
    <property type="component" value="Unassembled WGS sequence"/>
</dbReference>
<sequence>MSQLDTYRNTMIRKREELAKLNQDLAKEQAKISPLQKKIISAQSMIDRTKSQSTINTKYKEIQRANKSISDIQKKCGDLQKKIAQKEKELATAEKNFRNEEAKVNKKNLEAEKKRQREMERQAAAFEQSLNEYGTVQTNMQMEIERLKAIPEKITVLFLAANPKDTQKLSLDEEARSIQEKIRLSEYRDSIHFESRWATRSSDILQAINETNPTIVHFSGHGSMSGELVLLNPDGSTKMVTKEAITMAMSTASDTIRLVVFNACFSESQAVSVVEHIEAAIGMSESIRDDTACTFAAQLYSSIGFGRSLQVSFNQAIAELLLEGIPGENIPQIYARDDVDLNDMILVRPDV</sequence>
<evidence type="ECO:0000313" key="3">
    <source>
        <dbReference type="EMBL" id="EDS72188.1"/>
    </source>
</evidence>
<proteinExistence type="predicted"/>
<evidence type="ECO:0000313" key="4">
    <source>
        <dbReference type="Proteomes" id="UP000005178"/>
    </source>
</evidence>
<keyword evidence="4" id="KW-1185">Reference proteome</keyword>
<dbReference type="eggNOG" id="COG4995">
    <property type="taxonomic scope" value="Bacteria"/>
</dbReference>
<reference evidence="3" key="2">
    <citation type="submission" date="2013-08" db="EMBL/GenBank/DDBJ databases">
        <title>Draft genome sequence of Anaerofustis stercorihominis (DSM 17244).</title>
        <authorList>
            <person name="Sudarsanam P."/>
            <person name="Ley R."/>
            <person name="Guruge J."/>
            <person name="Turnbaugh P.J."/>
            <person name="Mahowald M."/>
            <person name="Liep D."/>
            <person name="Gordon J."/>
        </authorList>
    </citation>
    <scope>NUCLEOTIDE SEQUENCE</scope>
    <source>
        <strain evidence="3">DSM 17244</strain>
    </source>
</reference>
<dbReference type="InterPro" id="IPR024983">
    <property type="entry name" value="CHAT_dom"/>
</dbReference>
<dbReference type="RefSeq" id="WP_007050658.1">
    <property type="nucleotide sequence ID" value="NZ_DS560019.1"/>
</dbReference>
<feature type="coiled-coil region" evidence="1">
    <location>
        <begin position="62"/>
        <end position="129"/>
    </location>
</feature>
<feature type="domain" description="CHAT" evidence="2">
    <location>
        <begin position="154"/>
        <end position="276"/>
    </location>
</feature>
<accession>B1C9X2</accession>
<reference evidence="3" key="1">
    <citation type="submission" date="2008-01" db="EMBL/GenBank/DDBJ databases">
        <authorList>
            <person name="Fulton L."/>
            <person name="Clifton S."/>
            <person name="Fulton B."/>
            <person name="Xu J."/>
            <person name="Minx P."/>
            <person name="Pepin K.H."/>
            <person name="Johnson M."/>
            <person name="Thiruvilangam P."/>
            <person name="Bhonagiri V."/>
            <person name="Nash W.E."/>
            <person name="Mardis E.R."/>
            <person name="Wilson R.K."/>
        </authorList>
    </citation>
    <scope>NUCLEOTIDE SEQUENCE [LARGE SCALE GENOMIC DNA]</scope>
    <source>
        <strain evidence="3">DSM 17244</strain>
    </source>
</reference>
<dbReference type="EMBL" id="ABIL02000006">
    <property type="protein sequence ID" value="EDS72188.1"/>
    <property type="molecule type" value="Genomic_DNA"/>
</dbReference>
<dbReference type="STRING" id="445971.ANASTE_01898"/>
<dbReference type="GeneID" id="98000939"/>